<name>A0ABX5LPY8_9GAMM</name>
<evidence type="ECO:0000313" key="2">
    <source>
        <dbReference type="EMBL" id="PXF28721.1"/>
    </source>
</evidence>
<evidence type="ECO:0000259" key="1">
    <source>
        <dbReference type="Pfam" id="PF07484"/>
    </source>
</evidence>
<organism evidence="2 3">
    <name type="scientific">Pokkaliibacter plantistimulans</name>
    <dbReference type="NCBI Taxonomy" id="1635171"/>
    <lineage>
        <taxon>Bacteria</taxon>
        <taxon>Pseudomonadati</taxon>
        <taxon>Pseudomonadota</taxon>
        <taxon>Gammaproteobacteria</taxon>
        <taxon>Oceanospirillales</taxon>
        <taxon>Balneatrichaceae</taxon>
        <taxon>Pokkaliibacter</taxon>
    </lineage>
</organism>
<sequence length="179" mass="19072">MEPYLGEIRIFAGNYAPENWALCNGQLLAIVDYQALYALIGTTYGGDGRSTFQLPNMNGSIPIGQGQGTGLTNRVMGQSGGSQSVTLTEAQIPAHTHDLYCSSSTAISATPNQSLLFADTGSSSYLVYTNPQQGQTTQDVEYNAQAIGVTGNSASHYNMMPYIGLNYIIALQGLYPTQP</sequence>
<dbReference type="Gene3D" id="3.90.1340.10">
    <property type="entry name" value="Phage tail collar domain"/>
    <property type="match status" value="1"/>
</dbReference>
<dbReference type="Pfam" id="PF07484">
    <property type="entry name" value="Collar"/>
    <property type="match status" value="1"/>
</dbReference>
<keyword evidence="3" id="KW-1185">Reference proteome</keyword>
<dbReference type="EMBL" id="LAPT01000153">
    <property type="protein sequence ID" value="PXF28721.1"/>
    <property type="molecule type" value="Genomic_DNA"/>
</dbReference>
<accession>A0ABX5LPY8</accession>
<dbReference type="InterPro" id="IPR037053">
    <property type="entry name" value="Phage_tail_collar_dom_sf"/>
</dbReference>
<reference evidence="2 3" key="1">
    <citation type="submission" date="2015-03" db="EMBL/GenBank/DDBJ databases">
        <authorList>
            <person name="Krishnan R."/>
            <person name="Midha S."/>
            <person name="Patil P.B."/>
            <person name="Rameshkumar N."/>
        </authorList>
    </citation>
    <scope>NUCLEOTIDE SEQUENCE [LARGE SCALE GENOMIC DNA]</scope>
    <source>
        <strain evidence="2 3">L1E11</strain>
    </source>
</reference>
<dbReference type="InterPro" id="IPR011083">
    <property type="entry name" value="Phage_tail_collar_dom"/>
</dbReference>
<evidence type="ECO:0000313" key="3">
    <source>
        <dbReference type="Proteomes" id="UP000248090"/>
    </source>
</evidence>
<dbReference type="RefSeq" id="WP_110190108.1">
    <property type="nucleotide sequence ID" value="NZ_CP177354.1"/>
</dbReference>
<proteinExistence type="predicted"/>
<comment type="caution">
    <text evidence="2">The sequence shown here is derived from an EMBL/GenBank/DDBJ whole genome shotgun (WGS) entry which is preliminary data.</text>
</comment>
<feature type="domain" description="Phage tail collar" evidence="1">
    <location>
        <begin position="6"/>
        <end position="62"/>
    </location>
</feature>
<dbReference type="SUPFAM" id="SSF88874">
    <property type="entry name" value="Receptor-binding domain of short tail fibre protein gp12"/>
    <property type="match status" value="1"/>
</dbReference>
<gene>
    <name evidence="2" type="ORF">WH50_24745</name>
</gene>
<protein>
    <recommendedName>
        <fullName evidence="1">Phage tail collar domain-containing protein</fullName>
    </recommendedName>
</protein>
<dbReference type="Proteomes" id="UP000248090">
    <property type="component" value="Unassembled WGS sequence"/>
</dbReference>